<dbReference type="STRING" id="888061.AXF15_10460"/>
<accession>A0A0X8JRM2</accession>
<gene>
    <name evidence="7" type="ORF">AXF15_10460</name>
</gene>
<evidence type="ECO:0000256" key="6">
    <source>
        <dbReference type="SAM" id="Coils"/>
    </source>
</evidence>
<sequence>MRGILSTLIIVAVIAGAGFFYGYNSLNSKEEGVFQAWADVESTLQRRADLIPNLVESVKGYAAHEKELIEFLGRARASAMSVQMKPGDLSNAQAMEQFAAAQGEVGVALSRAMITVENYPDLKASQNFLQLQHQLEGTENRINVARQRYNDAVRTFNTALRRYPEKWFNENYFQLEHKEYFKAATSAKEVPKVSFTSEQ</sequence>
<comment type="subcellular location">
    <subcellularLocation>
        <location evidence="1">Membrane</location>
        <topology evidence="1">Single-pass membrane protein</topology>
    </subcellularLocation>
</comment>
<proteinExistence type="inferred from homology"/>
<feature type="coiled-coil region" evidence="6">
    <location>
        <begin position="128"/>
        <end position="155"/>
    </location>
</feature>
<evidence type="ECO:0000256" key="4">
    <source>
        <dbReference type="ARBA" id="ARBA00022989"/>
    </source>
</evidence>
<evidence type="ECO:0000256" key="1">
    <source>
        <dbReference type="ARBA" id="ARBA00004167"/>
    </source>
</evidence>
<evidence type="ECO:0000313" key="7">
    <source>
        <dbReference type="EMBL" id="AMD93477.1"/>
    </source>
</evidence>
<reference evidence="8" key="1">
    <citation type="submission" date="2016-02" db="EMBL/GenBank/DDBJ databases">
        <authorList>
            <person name="Holder M.E."/>
            <person name="Ajami N.J."/>
            <person name="Petrosino J.F."/>
        </authorList>
    </citation>
    <scope>NUCLEOTIDE SEQUENCE [LARGE SCALE GENOMIC DNA]</scope>
    <source>
        <strain evidence="8">DSM 12838</strain>
    </source>
</reference>
<name>A0A0X8JRM2_9BACT</name>
<dbReference type="InterPro" id="IPR007156">
    <property type="entry name" value="MamQ_LemA"/>
</dbReference>
<dbReference type="OrthoDB" id="9804152at2"/>
<comment type="similarity">
    <text evidence="2">Belongs to the LemA family.</text>
</comment>
<keyword evidence="3" id="KW-0812">Transmembrane</keyword>
<evidence type="ECO:0008006" key="9">
    <source>
        <dbReference type="Google" id="ProtNLM"/>
    </source>
</evidence>
<keyword evidence="4" id="KW-1133">Transmembrane helix</keyword>
<dbReference type="EMBL" id="CP014230">
    <property type="protein sequence ID" value="AMD93477.1"/>
    <property type="molecule type" value="Genomic_DNA"/>
</dbReference>
<dbReference type="SUPFAM" id="SSF140478">
    <property type="entry name" value="LemA-like"/>
    <property type="match status" value="1"/>
</dbReference>
<evidence type="ECO:0000256" key="5">
    <source>
        <dbReference type="ARBA" id="ARBA00023136"/>
    </source>
</evidence>
<dbReference type="Proteomes" id="UP000063964">
    <property type="component" value="Chromosome"/>
</dbReference>
<dbReference type="InterPro" id="IPR023353">
    <property type="entry name" value="LemA-like_dom_sf"/>
</dbReference>
<keyword evidence="5" id="KW-0472">Membrane</keyword>
<dbReference type="RefSeq" id="WP_066607067.1">
    <property type="nucleotide sequence ID" value="NZ_CP014230.1"/>
</dbReference>
<evidence type="ECO:0000256" key="3">
    <source>
        <dbReference type="ARBA" id="ARBA00022692"/>
    </source>
</evidence>
<dbReference type="KEGG" id="doa:AXF15_10460"/>
<keyword evidence="6" id="KW-0175">Coiled coil</keyword>
<dbReference type="AlphaFoldDB" id="A0A0X8JRM2"/>
<evidence type="ECO:0000256" key="2">
    <source>
        <dbReference type="ARBA" id="ARBA00008854"/>
    </source>
</evidence>
<keyword evidence="8" id="KW-1185">Reference proteome</keyword>
<evidence type="ECO:0000313" key="8">
    <source>
        <dbReference type="Proteomes" id="UP000063964"/>
    </source>
</evidence>
<dbReference type="GO" id="GO:0016020">
    <property type="term" value="C:membrane"/>
    <property type="evidence" value="ECO:0007669"/>
    <property type="project" value="UniProtKB-SubCell"/>
</dbReference>
<organism evidence="7 8">
    <name type="scientific">Desulfomicrobium orale DSM 12838</name>
    <dbReference type="NCBI Taxonomy" id="888061"/>
    <lineage>
        <taxon>Bacteria</taxon>
        <taxon>Pseudomonadati</taxon>
        <taxon>Thermodesulfobacteriota</taxon>
        <taxon>Desulfovibrionia</taxon>
        <taxon>Desulfovibrionales</taxon>
        <taxon>Desulfomicrobiaceae</taxon>
        <taxon>Desulfomicrobium</taxon>
    </lineage>
</organism>
<dbReference type="PANTHER" id="PTHR34478:SF2">
    <property type="entry name" value="MEMBRANE PROTEIN"/>
    <property type="match status" value="1"/>
</dbReference>
<protein>
    <recommendedName>
        <fullName evidence="9">LemA family protein</fullName>
    </recommendedName>
</protein>
<dbReference type="PANTHER" id="PTHR34478">
    <property type="entry name" value="PROTEIN LEMA"/>
    <property type="match status" value="1"/>
</dbReference>
<dbReference type="Pfam" id="PF04011">
    <property type="entry name" value="LemA"/>
    <property type="match status" value="1"/>
</dbReference>
<dbReference type="Gene3D" id="1.20.1440.20">
    <property type="entry name" value="LemA-like domain"/>
    <property type="match status" value="1"/>
</dbReference>